<evidence type="ECO:0000313" key="2">
    <source>
        <dbReference type="Proteomes" id="UP000708208"/>
    </source>
</evidence>
<accession>A0A8J2JFY6</accession>
<name>A0A8J2JFY6_9HEXA</name>
<proteinExistence type="predicted"/>
<gene>
    <name evidence="1" type="ORF">AFUS01_LOCUS8812</name>
</gene>
<keyword evidence="2" id="KW-1185">Reference proteome</keyword>
<sequence>DAAMDGSPNIVSNSLKMVSDYHQRTSADTLLKHIISLIASFARDKKPTAQWGSERAWEQVSASDVENHNLIKYYRIGEDTSLVTEPFTAGVDFWTTTFNAAMRKQRKRDNKHKKH</sequence>
<dbReference type="AlphaFoldDB" id="A0A8J2JFY6"/>
<protein>
    <submittedName>
        <fullName evidence="1">Uncharacterized protein</fullName>
    </submittedName>
</protein>
<dbReference type="Proteomes" id="UP000708208">
    <property type="component" value="Unassembled WGS sequence"/>
</dbReference>
<feature type="non-terminal residue" evidence="1">
    <location>
        <position position="1"/>
    </location>
</feature>
<evidence type="ECO:0000313" key="1">
    <source>
        <dbReference type="EMBL" id="CAG7719488.1"/>
    </source>
</evidence>
<reference evidence="1" key="1">
    <citation type="submission" date="2021-06" db="EMBL/GenBank/DDBJ databases">
        <authorList>
            <person name="Hodson N. C."/>
            <person name="Mongue J. A."/>
            <person name="Jaron S. K."/>
        </authorList>
    </citation>
    <scope>NUCLEOTIDE SEQUENCE</scope>
</reference>
<comment type="caution">
    <text evidence="1">The sequence shown here is derived from an EMBL/GenBank/DDBJ whole genome shotgun (WGS) entry which is preliminary data.</text>
</comment>
<organism evidence="1 2">
    <name type="scientific">Allacma fusca</name>
    <dbReference type="NCBI Taxonomy" id="39272"/>
    <lineage>
        <taxon>Eukaryota</taxon>
        <taxon>Metazoa</taxon>
        <taxon>Ecdysozoa</taxon>
        <taxon>Arthropoda</taxon>
        <taxon>Hexapoda</taxon>
        <taxon>Collembola</taxon>
        <taxon>Symphypleona</taxon>
        <taxon>Sminthuridae</taxon>
        <taxon>Allacma</taxon>
    </lineage>
</organism>
<dbReference type="EMBL" id="CAJVCH010061790">
    <property type="protein sequence ID" value="CAG7719488.1"/>
    <property type="molecule type" value="Genomic_DNA"/>
</dbReference>